<evidence type="ECO:0000313" key="1">
    <source>
        <dbReference type="EMBL" id="KAK3078022.1"/>
    </source>
</evidence>
<keyword evidence="2" id="KW-1185">Reference proteome</keyword>
<name>A0ACC3DNE5_9PEZI</name>
<organism evidence="1 2">
    <name type="scientific">Coniosporium uncinatum</name>
    <dbReference type="NCBI Taxonomy" id="93489"/>
    <lineage>
        <taxon>Eukaryota</taxon>
        <taxon>Fungi</taxon>
        <taxon>Dikarya</taxon>
        <taxon>Ascomycota</taxon>
        <taxon>Pezizomycotina</taxon>
        <taxon>Dothideomycetes</taxon>
        <taxon>Dothideomycetes incertae sedis</taxon>
        <taxon>Coniosporium</taxon>
    </lineage>
</organism>
<sequence length="197" mass="22238">SPTKDGTRTFAVDCELIVSLSTRFVDFCQWRAYFWDIFCDCLRRVEIAENGVGEVEARLTKERHEHDATRALLRDGIKEREDNERGLEHAVEAAMTSGRIIDSLKAELSQQDGQAIYHSDLDSPTLASMVLDIVILRRQNTQLVAAIEAGNPTELQLRVHELIIENGYLQRQACGLANAMARNNDQVLALKEEEVNQ</sequence>
<feature type="non-terminal residue" evidence="1">
    <location>
        <position position="1"/>
    </location>
</feature>
<evidence type="ECO:0000313" key="2">
    <source>
        <dbReference type="Proteomes" id="UP001186974"/>
    </source>
</evidence>
<accession>A0ACC3DNE5</accession>
<gene>
    <name evidence="1" type="ORF">LTS18_008637</name>
</gene>
<comment type="caution">
    <text evidence="1">The sequence shown here is derived from an EMBL/GenBank/DDBJ whole genome shotgun (WGS) entry which is preliminary data.</text>
</comment>
<dbReference type="EMBL" id="JAWDJW010002272">
    <property type="protein sequence ID" value="KAK3078022.1"/>
    <property type="molecule type" value="Genomic_DNA"/>
</dbReference>
<proteinExistence type="predicted"/>
<dbReference type="Proteomes" id="UP001186974">
    <property type="component" value="Unassembled WGS sequence"/>
</dbReference>
<protein>
    <submittedName>
        <fullName evidence="1">Uncharacterized protein</fullName>
    </submittedName>
</protein>
<reference evidence="1" key="1">
    <citation type="submission" date="2024-09" db="EMBL/GenBank/DDBJ databases">
        <title>Black Yeasts Isolated from many extreme environments.</title>
        <authorList>
            <person name="Coleine C."/>
            <person name="Stajich J.E."/>
            <person name="Selbmann L."/>
        </authorList>
    </citation>
    <scope>NUCLEOTIDE SEQUENCE</scope>
    <source>
        <strain evidence="1">CCFEE 5737</strain>
    </source>
</reference>